<keyword evidence="1" id="KW-0732">Signal</keyword>
<protein>
    <recommendedName>
        <fullName evidence="4">Secreted protein</fullName>
    </recommendedName>
</protein>
<name>A0A8T0IIP4_CERPU</name>
<evidence type="ECO:0000313" key="2">
    <source>
        <dbReference type="EMBL" id="KAG0583182.1"/>
    </source>
</evidence>
<keyword evidence="3" id="KW-1185">Reference proteome</keyword>
<comment type="caution">
    <text evidence="2">The sequence shown here is derived from an EMBL/GenBank/DDBJ whole genome shotgun (WGS) entry which is preliminary data.</text>
</comment>
<dbReference type="Proteomes" id="UP000822688">
    <property type="component" value="Chromosome 3"/>
</dbReference>
<proteinExistence type="predicted"/>
<dbReference type="EMBL" id="CM026423">
    <property type="protein sequence ID" value="KAG0583182.1"/>
    <property type="molecule type" value="Genomic_DNA"/>
</dbReference>
<evidence type="ECO:0000256" key="1">
    <source>
        <dbReference type="SAM" id="SignalP"/>
    </source>
</evidence>
<feature type="signal peptide" evidence="1">
    <location>
        <begin position="1"/>
        <end position="31"/>
    </location>
</feature>
<sequence>MCCTLHSHILKGLSYSTWWLWLWLWRPWALGSGPPFVSAHVPCGHCAPAILSFCYSAILHNSVQPRVLVPYITQP</sequence>
<evidence type="ECO:0000313" key="3">
    <source>
        <dbReference type="Proteomes" id="UP000822688"/>
    </source>
</evidence>
<feature type="chain" id="PRO_5035924464" description="Secreted protein" evidence="1">
    <location>
        <begin position="32"/>
        <end position="75"/>
    </location>
</feature>
<gene>
    <name evidence="2" type="ORF">KC19_3G115700</name>
</gene>
<accession>A0A8T0IIP4</accession>
<reference evidence="2" key="1">
    <citation type="submission" date="2020-06" db="EMBL/GenBank/DDBJ databases">
        <title>WGS assembly of Ceratodon purpureus strain R40.</title>
        <authorList>
            <person name="Carey S.B."/>
            <person name="Jenkins J."/>
            <person name="Shu S."/>
            <person name="Lovell J.T."/>
            <person name="Sreedasyam A."/>
            <person name="Maumus F."/>
            <person name="Tiley G.P."/>
            <person name="Fernandez-Pozo N."/>
            <person name="Barry K."/>
            <person name="Chen C."/>
            <person name="Wang M."/>
            <person name="Lipzen A."/>
            <person name="Daum C."/>
            <person name="Saski C.A."/>
            <person name="Payton A.C."/>
            <person name="Mcbreen J.C."/>
            <person name="Conrad R.E."/>
            <person name="Kollar L.M."/>
            <person name="Olsson S."/>
            <person name="Huttunen S."/>
            <person name="Landis J.B."/>
            <person name="Wickett N.J."/>
            <person name="Johnson M.G."/>
            <person name="Rensing S.A."/>
            <person name="Grimwood J."/>
            <person name="Schmutz J."/>
            <person name="Mcdaniel S.F."/>
        </authorList>
    </citation>
    <scope>NUCLEOTIDE SEQUENCE</scope>
    <source>
        <strain evidence="2">R40</strain>
    </source>
</reference>
<organism evidence="2 3">
    <name type="scientific">Ceratodon purpureus</name>
    <name type="common">Fire moss</name>
    <name type="synonym">Dicranum purpureum</name>
    <dbReference type="NCBI Taxonomy" id="3225"/>
    <lineage>
        <taxon>Eukaryota</taxon>
        <taxon>Viridiplantae</taxon>
        <taxon>Streptophyta</taxon>
        <taxon>Embryophyta</taxon>
        <taxon>Bryophyta</taxon>
        <taxon>Bryophytina</taxon>
        <taxon>Bryopsida</taxon>
        <taxon>Dicranidae</taxon>
        <taxon>Pseudoditrichales</taxon>
        <taxon>Ditrichaceae</taxon>
        <taxon>Ceratodon</taxon>
    </lineage>
</organism>
<dbReference type="AlphaFoldDB" id="A0A8T0IIP4"/>
<evidence type="ECO:0008006" key="4">
    <source>
        <dbReference type="Google" id="ProtNLM"/>
    </source>
</evidence>